<evidence type="ECO:0000313" key="3">
    <source>
        <dbReference type="Proteomes" id="UP001066276"/>
    </source>
</evidence>
<dbReference type="AlphaFoldDB" id="A0AAV7PR35"/>
<dbReference type="EMBL" id="JANPWB010000011">
    <property type="protein sequence ID" value="KAJ1129364.1"/>
    <property type="molecule type" value="Genomic_DNA"/>
</dbReference>
<reference evidence="2" key="1">
    <citation type="journal article" date="2022" name="bioRxiv">
        <title>Sequencing and chromosome-scale assembly of the giantPleurodeles waltlgenome.</title>
        <authorList>
            <person name="Brown T."/>
            <person name="Elewa A."/>
            <person name="Iarovenko S."/>
            <person name="Subramanian E."/>
            <person name="Araus A.J."/>
            <person name="Petzold A."/>
            <person name="Susuki M."/>
            <person name="Suzuki K.-i.T."/>
            <person name="Hayashi T."/>
            <person name="Toyoda A."/>
            <person name="Oliveira C."/>
            <person name="Osipova E."/>
            <person name="Leigh N.D."/>
            <person name="Simon A."/>
            <person name="Yun M.H."/>
        </authorList>
    </citation>
    <scope>NUCLEOTIDE SEQUENCE</scope>
    <source>
        <strain evidence="2">20211129_DDA</strain>
        <tissue evidence="2">Liver</tissue>
    </source>
</reference>
<proteinExistence type="predicted"/>
<feature type="compositionally biased region" description="Basic and acidic residues" evidence="1">
    <location>
        <begin position="23"/>
        <end position="35"/>
    </location>
</feature>
<evidence type="ECO:0000313" key="2">
    <source>
        <dbReference type="EMBL" id="KAJ1129364.1"/>
    </source>
</evidence>
<evidence type="ECO:0000256" key="1">
    <source>
        <dbReference type="SAM" id="MobiDB-lite"/>
    </source>
</evidence>
<comment type="caution">
    <text evidence="2">The sequence shown here is derived from an EMBL/GenBank/DDBJ whole genome shotgun (WGS) entry which is preliminary data.</text>
</comment>
<organism evidence="2 3">
    <name type="scientific">Pleurodeles waltl</name>
    <name type="common">Iberian ribbed newt</name>
    <dbReference type="NCBI Taxonomy" id="8319"/>
    <lineage>
        <taxon>Eukaryota</taxon>
        <taxon>Metazoa</taxon>
        <taxon>Chordata</taxon>
        <taxon>Craniata</taxon>
        <taxon>Vertebrata</taxon>
        <taxon>Euteleostomi</taxon>
        <taxon>Amphibia</taxon>
        <taxon>Batrachia</taxon>
        <taxon>Caudata</taxon>
        <taxon>Salamandroidea</taxon>
        <taxon>Salamandridae</taxon>
        <taxon>Pleurodelinae</taxon>
        <taxon>Pleurodeles</taxon>
    </lineage>
</organism>
<protein>
    <submittedName>
        <fullName evidence="2">Uncharacterized protein</fullName>
    </submittedName>
</protein>
<accession>A0AAV7PR35</accession>
<keyword evidence="3" id="KW-1185">Reference proteome</keyword>
<feature type="region of interest" description="Disordered" evidence="1">
    <location>
        <begin position="1"/>
        <end position="65"/>
    </location>
</feature>
<gene>
    <name evidence="2" type="ORF">NDU88_007735</name>
</gene>
<dbReference type="Proteomes" id="UP001066276">
    <property type="component" value="Chromosome 7"/>
</dbReference>
<sequence length="166" mass="18341">MQVLSYSRPPPGSFLPATTGGERGSELDHPERSAEVADAASTTEEAHGTMGMTGRSGDSSKQGPDYHAYTEKEQLALSLVYSSMRQLQEEAHSKSRRDRLGNNKVPGAIRKVDKTCMEIGAQISAVEAHAELLEHDVVVLQGWAKQQQALMSDLMWKVEDFENRQR</sequence>
<name>A0AAV7PR35_PLEWA</name>